<dbReference type="SMART" id="SM00292">
    <property type="entry name" value="BRCT"/>
    <property type="match status" value="1"/>
</dbReference>
<keyword evidence="6" id="KW-1185">Reference proteome</keyword>
<evidence type="ECO:0000313" key="7">
    <source>
        <dbReference type="WBParaSite" id="ACAC_0000754901-mRNA-1"/>
    </source>
</evidence>
<dbReference type="WBParaSite" id="ACAC_0000754901-mRNA-1">
    <property type="protein sequence ID" value="ACAC_0000754901-mRNA-1"/>
    <property type="gene ID" value="ACAC_0000754901"/>
</dbReference>
<evidence type="ECO:0000313" key="6">
    <source>
        <dbReference type="Proteomes" id="UP000035642"/>
    </source>
</evidence>
<evidence type="ECO:0000259" key="5">
    <source>
        <dbReference type="PROSITE" id="PS50172"/>
    </source>
</evidence>
<dbReference type="InterPro" id="IPR056492">
    <property type="entry name" value="SH3_Hsr9"/>
</dbReference>
<dbReference type="InterPro" id="IPR036420">
    <property type="entry name" value="BRCT_dom_sf"/>
</dbReference>
<dbReference type="InterPro" id="IPR001357">
    <property type="entry name" value="BRCT_dom"/>
</dbReference>
<dbReference type="PANTHER" id="PTHR15321:SF3">
    <property type="entry name" value="TP53-BINDING PROTEIN 1"/>
    <property type="match status" value="1"/>
</dbReference>
<dbReference type="InterPro" id="IPR047252">
    <property type="entry name" value="TP53BP1-like"/>
</dbReference>
<keyword evidence="2" id="KW-0227">DNA damage</keyword>
<evidence type="ECO:0000256" key="1">
    <source>
        <dbReference type="ARBA" id="ARBA00004123"/>
    </source>
</evidence>
<dbReference type="STRING" id="6313.A0A0K0DB13"/>
<protein>
    <submittedName>
        <fullName evidence="7">BRCT domain-containing protein</fullName>
    </submittedName>
</protein>
<sequence length="572" mass="64765">QQFFISRFYNRNEDTPKSDVHSGRSSKDKSKISAEKESVGSKSADTPRRGKKDAIKKSDKSPRTVLKKEREEQRSHDPYDIETEMEKHPEPLKNIQMEVQSFGEVKYAKVGSGKYERTEKTAELRVSNLAEMTPRTKQRKSLAEFTPGRKKVSPVMAGNSTTRSRNSKQDAAEESMEVDKPTAQNSNQKRKTDTTRPRIQLPELSAEDLLAVDHPRDEHAPYEPGSRVYAIFDGLFYPAIVISRDGLGRFKVNFVEDDIIKDIPPSGVIPLRALDREKDCYFSDSDQKDPEFELEQLKDEEDWRDYINKKSREATDVITGTTFMLESVENCSTEFWVLCVKLGKITAKSSLLLSCDLHSMRTAPVSSVCKNMNAPGTGDEQIFAGKLFILTSANRPNTDTGFKKKFMTDFISTHGGLVEVDEHPNMERFLVSDTHYRTHKYLAALVRAMPCVSHEWIYKCLNEKKLVDYKPFLLPSGVSILDEKEYPLYVLFLESGIRSKVTTVFANFIQYFVEGKLDILLTDHSATASMVEKARKIGCAVVSSEWLIQVHAITGICLIANFASFTILSVII</sequence>
<organism evidence="6 7">
    <name type="scientific">Angiostrongylus cantonensis</name>
    <name type="common">Rat lungworm</name>
    <dbReference type="NCBI Taxonomy" id="6313"/>
    <lineage>
        <taxon>Eukaryota</taxon>
        <taxon>Metazoa</taxon>
        <taxon>Ecdysozoa</taxon>
        <taxon>Nematoda</taxon>
        <taxon>Chromadorea</taxon>
        <taxon>Rhabditida</taxon>
        <taxon>Rhabditina</taxon>
        <taxon>Rhabditomorpha</taxon>
        <taxon>Strongyloidea</taxon>
        <taxon>Metastrongylidae</taxon>
        <taxon>Angiostrongylus</taxon>
    </lineage>
</organism>
<dbReference type="GO" id="GO:0005634">
    <property type="term" value="C:nucleus"/>
    <property type="evidence" value="ECO:0007669"/>
    <property type="project" value="UniProtKB-SubCell"/>
</dbReference>
<dbReference type="GO" id="GO:0000077">
    <property type="term" value="P:DNA damage checkpoint signaling"/>
    <property type="evidence" value="ECO:0007669"/>
    <property type="project" value="TreeGrafter"/>
</dbReference>
<name>A0A0K0DB13_ANGCA</name>
<dbReference type="PROSITE" id="PS50172">
    <property type="entry name" value="BRCT"/>
    <property type="match status" value="1"/>
</dbReference>
<dbReference type="CDD" id="cd04508">
    <property type="entry name" value="Tudor_SF"/>
    <property type="match status" value="1"/>
</dbReference>
<evidence type="ECO:0000256" key="3">
    <source>
        <dbReference type="ARBA" id="ARBA00023242"/>
    </source>
</evidence>
<dbReference type="SUPFAM" id="SSF52113">
    <property type="entry name" value="BRCT domain"/>
    <property type="match status" value="2"/>
</dbReference>
<dbReference type="Pfam" id="PF24680">
    <property type="entry name" value="SH3_Hsr9"/>
    <property type="match status" value="1"/>
</dbReference>
<dbReference type="PANTHER" id="PTHR15321">
    <property type="entry name" value="TUMOR SUPPRESSOR P53-BINDING PROTEIN 1"/>
    <property type="match status" value="1"/>
</dbReference>
<proteinExistence type="predicted"/>
<dbReference type="CDD" id="cd17745">
    <property type="entry name" value="BRCT_p53bp1_rpt1"/>
    <property type="match status" value="1"/>
</dbReference>
<comment type="subcellular location">
    <subcellularLocation>
        <location evidence="1">Nucleus</location>
    </subcellularLocation>
</comment>
<reference evidence="7" key="2">
    <citation type="submission" date="2017-02" db="UniProtKB">
        <authorList>
            <consortium name="WormBaseParasite"/>
        </authorList>
    </citation>
    <scope>IDENTIFICATION</scope>
</reference>
<dbReference type="GO" id="GO:0045944">
    <property type="term" value="P:positive regulation of transcription by RNA polymerase II"/>
    <property type="evidence" value="ECO:0007669"/>
    <property type="project" value="TreeGrafter"/>
</dbReference>
<accession>A0A0K0DB13</accession>
<dbReference type="Proteomes" id="UP000035642">
    <property type="component" value="Unassembled WGS sequence"/>
</dbReference>
<reference evidence="6" key="1">
    <citation type="submission" date="2012-09" db="EMBL/GenBank/DDBJ databases">
        <authorList>
            <person name="Martin A.A."/>
        </authorList>
    </citation>
    <scope>NUCLEOTIDE SEQUENCE</scope>
</reference>
<feature type="domain" description="BRCT" evidence="5">
    <location>
        <begin position="378"/>
        <end position="474"/>
    </location>
</feature>
<feature type="region of interest" description="Disordered" evidence="4">
    <location>
        <begin position="134"/>
        <end position="205"/>
    </location>
</feature>
<dbReference type="AlphaFoldDB" id="A0A0K0DB13"/>
<dbReference type="InterPro" id="IPR047249">
    <property type="entry name" value="BRCT_p53bp1-like_rpt1"/>
</dbReference>
<feature type="compositionally biased region" description="Basic and acidic residues" evidence="4">
    <location>
        <begin position="10"/>
        <end position="91"/>
    </location>
</feature>
<dbReference type="Gene3D" id="3.40.50.10190">
    <property type="entry name" value="BRCT domain"/>
    <property type="match status" value="2"/>
</dbReference>
<keyword evidence="3" id="KW-0539">Nucleus</keyword>
<dbReference type="Pfam" id="PF18428">
    <property type="entry name" value="BRCT_3"/>
    <property type="match status" value="1"/>
</dbReference>
<dbReference type="CDD" id="cd17724">
    <property type="entry name" value="BRCT_p53bp1_rpt2"/>
    <property type="match status" value="1"/>
</dbReference>
<evidence type="ECO:0000256" key="2">
    <source>
        <dbReference type="ARBA" id="ARBA00022763"/>
    </source>
</evidence>
<dbReference type="GO" id="GO:0042393">
    <property type="term" value="F:histone binding"/>
    <property type="evidence" value="ECO:0007669"/>
    <property type="project" value="TreeGrafter"/>
</dbReference>
<dbReference type="Pfam" id="PF16770">
    <property type="entry name" value="RTT107_BRCT_5"/>
    <property type="match status" value="1"/>
</dbReference>
<feature type="region of interest" description="Disordered" evidence="4">
    <location>
        <begin position="1"/>
        <end position="93"/>
    </location>
</feature>
<dbReference type="InterPro" id="IPR047250">
    <property type="entry name" value="BRCT_p53bp1-like_rpt2"/>
</dbReference>
<evidence type="ECO:0000256" key="4">
    <source>
        <dbReference type="SAM" id="MobiDB-lite"/>
    </source>
</evidence>